<dbReference type="CDD" id="cd07153">
    <property type="entry name" value="Fur_like"/>
    <property type="match status" value="1"/>
</dbReference>
<evidence type="ECO:0000256" key="4">
    <source>
        <dbReference type="ARBA" id="ARBA00023015"/>
    </source>
</evidence>
<dbReference type="Pfam" id="PF01475">
    <property type="entry name" value="FUR"/>
    <property type="match status" value="1"/>
</dbReference>
<name>A0ABW8TGI9_9CLOT</name>
<sequence>MNNILLEKINKLELRVKEKGFKFTPQRQAVLEAIITNGNMHMTVEEIYDYVKKDHSEIGLATVYRSVLLLNDIGIITKLSLNDGIARYQIIHENETHQHHHLICTNCGKIIDVEEDLLDDIESKIEATYGFNVKNHSLKFFGLCKDCRDK</sequence>
<keyword evidence="6" id="KW-0804">Transcription</keyword>
<dbReference type="Gene3D" id="1.10.10.10">
    <property type="entry name" value="Winged helix-like DNA-binding domain superfamily/Winged helix DNA-binding domain"/>
    <property type="match status" value="1"/>
</dbReference>
<comment type="caution">
    <text evidence="7">The sequence shown here is derived from an EMBL/GenBank/DDBJ whole genome shotgun (WGS) entry which is preliminary data.</text>
</comment>
<dbReference type="EMBL" id="JBJIAA010000004">
    <property type="protein sequence ID" value="MFL0250034.1"/>
    <property type="molecule type" value="Genomic_DNA"/>
</dbReference>
<dbReference type="Gene3D" id="3.30.1490.190">
    <property type="match status" value="1"/>
</dbReference>
<comment type="similarity">
    <text evidence="1">Belongs to the Fur family.</text>
</comment>
<evidence type="ECO:0000256" key="5">
    <source>
        <dbReference type="ARBA" id="ARBA00023125"/>
    </source>
</evidence>
<evidence type="ECO:0000256" key="6">
    <source>
        <dbReference type="ARBA" id="ARBA00023163"/>
    </source>
</evidence>
<dbReference type="InterPro" id="IPR036390">
    <property type="entry name" value="WH_DNA-bd_sf"/>
</dbReference>
<dbReference type="PANTHER" id="PTHR33202">
    <property type="entry name" value="ZINC UPTAKE REGULATION PROTEIN"/>
    <property type="match status" value="1"/>
</dbReference>
<dbReference type="PANTHER" id="PTHR33202:SF7">
    <property type="entry name" value="FERRIC UPTAKE REGULATION PROTEIN"/>
    <property type="match status" value="1"/>
</dbReference>
<dbReference type="InterPro" id="IPR036388">
    <property type="entry name" value="WH-like_DNA-bd_sf"/>
</dbReference>
<dbReference type="SUPFAM" id="SSF46785">
    <property type="entry name" value="Winged helix' DNA-binding domain"/>
    <property type="match status" value="1"/>
</dbReference>
<dbReference type="InterPro" id="IPR002481">
    <property type="entry name" value="FUR"/>
</dbReference>
<protein>
    <submittedName>
        <fullName evidence="7">Fur family transcriptional regulator</fullName>
    </submittedName>
</protein>
<proteinExistence type="inferred from homology"/>
<keyword evidence="8" id="KW-1185">Reference proteome</keyword>
<evidence type="ECO:0000256" key="2">
    <source>
        <dbReference type="ARBA" id="ARBA00022491"/>
    </source>
</evidence>
<reference evidence="7 8" key="1">
    <citation type="submission" date="2024-11" db="EMBL/GenBank/DDBJ databases">
        <authorList>
            <person name="Heng Y.C."/>
            <person name="Lim A.C.H."/>
            <person name="Lee J.K.Y."/>
            <person name="Kittelmann S."/>
        </authorList>
    </citation>
    <scope>NUCLEOTIDE SEQUENCE [LARGE SCALE GENOMIC DNA]</scope>
    <source>
        <strain evidence="7 8">WILCCON 0114</strain>
    </source>
</reference>
<accession>A0ABW8TGI9</accession>
<gene>
    <name evidence="7" type="ORF">ACJDT4_06330</name>
</gene>
<evidence type="ECO:0000313" key="7">
    <source>
        <dbReference type="EMBL" id="MFL0250034.1"/>
    </source>
</evidence>
<keyword evidence="5" id="KW-0238">DNA-binding</keyword>
<keyword evidence="3" id="KW-0862">Zinc</keyword>
<keyword evidence="2" id="KW-0678">Repressor</keyword>
<organism evidence="7 8">
    <name type="scientific">Clostridium neuense</name>
    <dbReference type="NCBI Taxonomy" id="1728934"/>
    <lineage>
        <taxon>Bacteria</taxon>
        <taxon>Bacillati</taxon>
        <taxon>Bacillota</taxon>
        <taxon>Clostridia</taxon>
        <taxon>Eubacteriales</taxon>
        <taxon>Clostridiaceae</taxon>
        <taxon>Clostridium</taxon>
    </lineage>
</organism>
<evidence type="ECO:0000256" key="1">
    <source>
        <dbReference type="ARBA" id="ARBA00007957"/>
    </source>
</evidence>
<evidence type="ECO:0000256" key="3">
    <source>
        <dbReference type="ARBA" id="ARBA00022833"/>
    </source>
</evidence>
<dbReference type="RefSeq" id="WP_406786699.1">
    <property type="nucleotide sequence ID" value="NZ_JBJIAA010000004.1"/>
</dbReference>
<dbReference type="InterPro" id="IPR043135">
    <property type="entry name" value="Fur_C"/>
</dbReference>
<evidence type="ECO:0000313" key="8">
    <source>
        <dbReference type="Proteomes" id="UP001623592"/>
    </source>
</evidence>
<keyword evidence="4" id="KW-0805">Transcription regulation</keyword>
<dbReference type="Proteomes" id="UP001623592">
    <property type="component" value="Unassembled WGS sequence"/>
</dbReference>